<dbReference type="PANTHER" id="PTHR31569">
    <property type="entry name" value="SWIM-TYPE DOMAIN-CONTAINING PROTEIN"/>
    <property type="match status" value="1"/>
</dbReference>
<dbReference type="OrthoDB" id="124789at2759"/>
<dbReference type="InterPro" id="IPR048324">
    <property type="entry name" value="ZSWIM1-3_RNaseH-like"/>
</dbReference>
<evidence type="ECO:0000256" key="1">
    <source>
        <dbReference type="PROSITE-ProRule" id="PRU00325"/>
    </source>
</evidence>
<keyword evidence="1" id="KW-0479">Metal-binding</keyword>
<reference evidence="5" key="1">
    <citation type="submission" date="2025-08" db="UniProtKB">
        <authorList>
            <consortium name="RefSeq"/>
        </authorList>
    </citation>
    <scope>IDENTIFICATION</scope>
    <source>
        <tissue evidence="5">Gonad</tissue>
    </source>
</reference>
<sequence>MAGVLQDNAVMAKAEAIKLEVGAIFHSYPDIEFAINDYQLRNFVQLYIRDSRTICGTRRAKIKSFNPKLKYSEITFACVHGGRKYKSHSLGARPNQKTFLMDCPVSLKFRVSPDGQTLIVKSFHEQHNHSVSQASFMSLPQRGRNKFKPSVPVLLNNFGTRDCEPEPAQATKPTPPVDIGKLVETMNKIPGATIKTSSLGHNGTHSICMVSIFFQTPHMRDLFHAFPEVLLIDATMKHNETGIPLYLLMILDSNGEVHIAGLFLALSELGATMLHLISSFKASNPNHTKIECIVADVVLPHRELLSKNFPNVIMSISDSQTLRAFRRDVSTEKLGISPDQKTACLQTMEKMVSAQSKEEYDEYYNILQFLDVPQVLAYFNDNWHGKREEWVTGLRSEHKYFVSTATKHLETTIQKVKNVIKKSYDIPAFFSDVMKCIDSLALEKGQKVLEMVQKVKLIPLSQEAGSAEEQYDRLLTPHALDLVKQQLQLALSITVIRNVKPQGMLQVKAETCPCSFFKVLKLPCRHLFAARRGKGLGEFDPTLCFKRWTRQYYLDHCGMVRPQLASTPVDQLGDPPACLDASQQEQYSKAVHLARRLALAAARLPHHEYVQAVSCLETVASAWERQEQVMVACVDPAPYNGTGTSQSSTSVLEGTEDDGSCQPPEKKMCH</sequence>
<dbReference type="KEGG" id="bbel:109463774"/>
<dbReference type="AlphaFoldDB" id="A0A6P4YGP9"/>
<evidence type="ECO:0000313" key="4">
    <source>
        <dbReference type="Proteomes" id="UP000515135"/>
    </source>
</evidence>
<dbReference type="RefSeq" id="XP_019616191.1">
    <property type="nucleotide sequence ID" value="XM_019760632.1"/>
</dbReference>
<dbReference type="Pfam" id="PF21056">
    <property type="entry name" value="ZSWIM1-3_RNaseH-like"/>
    <property type="match status" value="1"/>
</dbReference>
<dbReference type="Pfam" id="PF21599">
    <property type="entry name" value="ZSWIM3_N"/>
    <property type="match status" value="1"/>
</dbReference>
<dbReference type="Proteomes" id="UP000515135">
    <property type="component" value="Unplaced"/>
</dbReference>
<keyword evidence="4" id="KW-1185">Reference proteome</keyword>
<feature type="region of interest" description="Disordered" evidence="2">
    <location>
        <begin position="642"/>
        <end position="670"/>
    </location>
</feature>
<evidence type="ECO:0000259" key="3">
    <source>
        <dbReference type="PROSITE" id="PS50966"/>
    </source>
</evidence>
<gene>
    <name evidence="5" type="primary">LOC109463774</name>
</gene>
<keyword evidence="1" id="KW-0863">Zinc-finger</keyword>
<dbReference type="GeneID" id="109463774"/>
<dbReference type="GO" id="GO:0008270">
    <property type="term" value="F:zinc ion binding"/>
    <property type="evidence" value="ECO:0007669"/>
    <property type="project" value="UniProtKB-KW"/>
</dbReference>
<feature type="compositionally biased region" description="Polar residues" evidence="2">
    <location>
        <begin position="642"/>
        <end position="652"/>
    </location>
</feature>
<protein>
    <submittedName>
        <fullName evidence="5">Uncharacterized protein LOC109463774</fullName>
    </submittedName>
</protein>
<organism evidence="4 5">
    <name type="scientific">Branchiostoma belcheri</name>
    <name type="common">Amphioxus</name>
    <dbReference type="NCBI Taxonomy" id="7741"/>
    <lineage>
        <taxon>Eukaryota</taxon>
        <taxon>Metazoa</taxon>
        <taxon>Chordata</taxon>
        <taxon>Cephalochordata</taxon>
        <taxon>Leptocardii</taxon>
        <taxon>Amphioxiformes</taxon>
        <taxon>Branchiostomatidae</taxon>
        <taxon>Branchiostoma</taxon>
    </lineage>
</organism>
<dbReference type="InterPro" id="IPR007527">
    <property type="entry name" value="Znf_SWIM"/>
</dbReference>
<name>A0A6P4YGP9_BRABE</name>
<accession>A0A6P4YGP9</accession>
<dbReference type="InterPro" id="IPR048325">
    <property type="entry name" value="ZSWIM3_N"/>
</dbReference>
<dbReference type="InterPro" id="IPR052579">
    <property type="entry name" value="Zinc_finger_SWIM"/>
</dbReference>
<keyword evidence="1" id="KW-0862">Zinc</keyword>
<evidence type="ECO:0000313" key="5">
    <source>
        <dbReference type="RefSeq" id="XP_019616191.1"/>
    </source>
</evidence>
<dbReference type="PROSITE" id="PS50966">
    <property type="entry name" value="ZF_SWIM"/>
    <property type="match status" value="1"/>
</dbReference>
<evidence type="ECO:0000256" key="2">
    <source>
        <dbReference type="SAM" id="MobiDB-lite"/>
    </source>
</evidence>
<feature type="domain" description="SWIM-type" evidence="3">
    <location>
        <begin position="493"/>
        <end position="535"/>
    </location>
</feature>
<proteinExistence type="predicted"/>
<dbReference type="PANTHER" id="PTHR31569:SF4">
    <property type="entry name" value="SWIM-TYPE DOMAIN-CONTAINING PROTEIN"/>
    <property type="match status" value="1"/>
</dbReference>